<protein>
    <submittedName>
        <fullName evidence="2">GNAT family N-acetyltransferase</fullName>
    </submittedName>
</protein>
<accession>A0AA42IGR2</accession>
<dbReference type="RefSeq" id="WP_279698727.1">
    <property type="nucleotide sequence ID" value="NZ_JAOCDR010000029.1"/>
</dbReference>
<evidence type="ECO:0000259" key="1">
    <source>
        <dbReference type="PROSITE" id="PS51186"/>
    </source>
</evidence>
<organism evidence="2 3">
    <name type="scientific">Acinetobacter johnsonii</name>
    <dbReference type="NCBI Taxonomy" id="40214"/>
    <lineage>
        <taxon>Bacteria</taxon>
        <taxon>Pseudomonadati</taxon>
        <taxon>Pseudomonadota</taxon>
        <taxon>Gammaproteobacteria</taxon>
        <taxon>Moraxellales</taxon>
        <taxon>Moraxellaceae</taxon>
        <taxon>Acinetobacter</taxon>
    </lineage>
</organism>
<dbReference type="Pfam" id="PF00583">
    <property type="entry name" value="Acetyltransf_1"/>
    <property type="match status" value="1"/>
</dbReference>
<proteinExistence type="predicted"/>
<dbReference type="AlphaFoldDB" id="A0AA42IGR2"/>
<name>A0AA42IGR2_ACIJO</name>
<feature type="domain" description="N-acetyltransferase" evidence="1">
    <location>
        <begin position="6"/>
        <end position="101"/>
    </location>
</feature>
<evidence type="ECO:0000313" key="3">
    <source>
        <dbReference type="Proteomes" id="UP001161099"/>
    </source>
</evidence>
<feature type="non-terminal residue" evidence="2">
    <location>
        <position position="101"/>
    </location>
</feature>
<dbReference type="SUPFAM" id="SSF55729">
    <property type="entry name" value="Acyl-CoA N-acyltransferases (Nat)"/>
    <property type="match status" value="1"/>
</dbReference>
<comment type="caution">
    <text evidence="2">The sequence shown here is derived from an EMBL/GenBank/DDBJ whole genome shotgun (WGS) entry which is preliminary data.</text>
</comment>
<dbReference type="Gene3D" id="3.40.630.30">
    <property type="match status" value="1"/>
</dbReference>
<dbReference type="CDD" id="cd04301">
    <property type="entry name" value="NAT_SF"/>
    <property type="match status" value="1"/>
</dbReference>
<dbReference type="InterPro" id="IPR016181">
    <property type="entry name" value="Acyl_CoA_acyltransferase"/>
</dbReference>
<dbReference type="GO" id="GO:0016747">
    <property type="term" value="F:acyltransferase activity, transferring groups other than amino-acyl groups"/>
    <property type="evidence" value="ECO:0007669"/>
    <property type="project" value="InterPro"/>
</dbReference>
<sequence length="101" mass="11687">MEVPNIHIVPLTEIDQSIWAVLWQAYQVDLLQQISENTWHKLTDSKREHMYGFAALIAGRVVGIVHVIEHDSCWTLKPYAYLQDLFTHEDYRGLGVARALI</sequence>
<dbReference type="Proteomes" id="UP001161099">
    <property type="component" value="Unassembled WGS sequence"/>
</dbReference>
<dbReference type="PROSITE" id="PS51186">
    <property type="entry name" value="GNAT"/>
    <property type="match status" value="1"/>
</dbReference>
<evidence type="ECO:0000313" key="2">
    <source>
        <dbReference type="EMBL" id="MDH0656775.1"/>
    </source>
</evidence>
<dbReference type="EMBL" id="JAOCDR010000029">
    <property type="protein sequence ID" value="MDH0656775.1"/>
    <property type="molecule type" value="Genomic_DNA"/>
</dbReference>
<gene>
    <name evidence="2" type="ORF">N5D11_11715</name>
</gene>
<reference evidence="2" key="1">
    <citation type="submission" date="2022-09" db="EMBL/GenBank/DDBJ databases">
        <title>Intensive care unit water sources are persistently colonized with multi-drug resistant bacteria and are the site of extensive horizontal gene transfer of antibiotic resistance genes.</title>
        <authorList>
            <person name="Diorio-Toth L."/>
        </authorList>
    </citation>
    <scope>NUCLEOTIDE SEQUENCE</scope>
    <source>
        <strain evidence="2">GD03851</strain>
    </source>
</reference>
<dbReference type="InterPro" id="IPR000182">
    <property type="entry name" value="GNAT_dom"/>
</dbReference>